<proteinExistence type="predicted"/>
<dbReference type="RefSeq" id="WP_188388173.1">
    <property type="nucleotide sequence ID" value="NZ_BMFK01000001.1"/>
</dbReference>
<name>A0A917ART8_9BACI</name>
<dbReference type="AlphaFoldDB" id="A0A917ART8"/>
<reference evidence="1" key="2">
    <citation type="submission" date="2020-09" db="EMBL/GenBank/DDBJ databases">
        <authorList>
            <person name="Sun Q."/>
            <person name="Zhou Y."/>
        </authorList>
    </citation>
    <scope>NUCLEOTIDE SEQUENCE</scope>
    <source>
        <strain evidence="1">CGMCC 1.12698</strain>
    </source>
</reference>
<accession>A0A917ART8</accession>
<gene>
    <name evidence="1" type="ORF">GCM10007140_19510</name>
</gene>
<evidence type="ECO:0000313" key="1">
    <source>
        <dbReference type="EMBL" id="GGE69557.1"/>
    </source>
</evidence>
<protein>
    <submittedName>
        <fullName evidence="1">Uncharacterized protein</fullName>
    </submittedName>
</protein>
<evidence type="ECO:0000313" key="2">
    <source>
        <dbReference type="Proteomes" id="UP000605259"/>
    </source>
</evidence>
<comment type="caution">
    <text evidence="1">The sequence shown here is derived from an EMBL/GenBank/DDBJ whole genome shotgun (WGS) entry which is preliminary data.</text>
</comment>
<reference evidence="1" key="1">
    <citation type="journal article" date="2014" name="Int. J. Syst. Evol. Microbiol.">
        <title>Complete genome sequence of Corynebacterium casei LMG S-19264T (=DSM 44701T), isolated from a smear-ripened cheese.</title>
        <authorList>
            <consortium name="US DOE Joint Genome Institute (JGI-PGF)"/>
            <person name="Walter F."/>
            <person name="Albersmeier A."/>
            <person name="Kalinowski J."/>
            <person name="Ruckert C."/>
        </authorList>
    </citation>
    <scope>NUCLEOTIDE SEQUENCE</scope>
    <source>
        <strain evidence="1">CGMCC 1.12698</strain>
    </source>
</reference>
<sequence>MTTVERVLSFDYFMSLSNIIKELTYFGAYDPIQVWEGYCKYIEKSESHKQKPIPTKGFQKISGFSLEGLQELYKERGLALVLMHYGNYRYTKSTILNAIMKIKAEKPVLLVVDEESYKSESQFEVIAKLYSELNIQMIIAENASSGLRIARHLKNGGIVVLYLDGMTGYGKDKSPIRVPFISSEISLRSGFFRLLEKTQVPVIGAISPTDDELLISLPIISDKFEATASSLMSFFRQTLLADPSQWRLWYRHHLFVEGLPNTMNMQKKPNTTTWICNQVSPKIMLEEETGDVYQYMETN</sequence>
<organism evidence="1 2">
    <name type="scientific">Priestia taiwanensis</name>
    <dbReference type="NCBI Taxonomy" id="1347902"/>
    <lineage>
        <taxon>Bacteria</taxon>
        <taxon>Bacillati</taxon>
        <taxon>Bacillota</taxon>
        <taxon>Bacilli</taxon>
        <taxon>Bacillales</taxon>
        <taxon>Bacillaceae</taxon>
        <taxon>Priestia</taxon>
    </lineage>
</organism>
<keyword evidence="2" id="KW-1185">Reference proteome</keyword>
<dbReference type="EMBL" id="BMFK01000001">
    <property type="protein sequence ID" value="GGE69557.1"/>
    <property type="molecule type" value="Genomic_DNA"/>
</dbReference>
<dbReference type="Proteomes" id="UP000605259">
    <property type="component" value="Unassembled WGS sequence"/>
</dbReference>